<feature type="compositionally biased region" description="Basic residues" evidence="1">
    <location>
        <begin position="432"/>
        <end position="444"/>
    </location>
</feature>
<name>A0A6C0KR67_9ZZZZ</name>
<dbReference type="EMBL" id="MN740954">
    <property type="protein sequence ID" value="QHU19681.1"/>
    <property type="molecule type" value="Genomic_DNA"/>
</dbReference>
<dbReference type="AlphaFoldDB" id="A0A6C0KR67"/>
<feature type="compositionally biased region" description="Basic and acidic residues" evidence="1">
    <location>
        <begin position="117"/>
        <end position="127"/>
    </location>
</feature>
<proteinExistence type="predicted"/>
<organism evidence="2">
    <name type="scientific">viral metagenome</name>
    <dbReference type="NCBI Taxonomy" id="1070528"/>
    <lineage>
        <taxon>unclassified sequences</taxon>
        <taxon>metagenomes</taxon>
        <taxon>organismal metagenomes</taxon>
    </lineage>
</organism>
<feature type="region of interest" description="Disordered" evidence="1">
    <location>
        <begin position="102"/>
        <end position="131"/>
    </location>
</feature>
<sequence length="477" mass="54573">MSFNAKDASPADIELINEMEAKALEEQIDAEQLDAYFAEELASLDDENQAFNEELARLAAIERLAALKADEYRLATQQAEKAAKALEAAEAAKQLAAKQLAEKQKLVKPQRKPSKQSSEKKGSEKKKIPSPSSVLDDLELAILRSLEDEHDEGREASQKPFEEWINEFSEEHPARARLYDLFNGGGWTVVNPRGDGFCGLYVAAIDFQTNHALDTDPMLIQRVLEIDRDGLIELIIDGIKKYYEARNRHIELGIRIPSELGGGRGGENKIINVDDNDPTSYFELTEQLLVTNEEFIREKLRILGRLANTPEALFVFLPYIYKRSYLILSYDGRNPDAPPYLTTFMPCYADVRRDARGNAIYPYGEFTNSALMFNNGHYFLLNNPDSAIKAEVITNILENKFSDEPRRLWQQIFAAEGRRLRKRKVITKKVITHKQKSRPHKSIRYKVGTQKGRTKKPRPHRSLRRKHKHRTHTLKTH</sequence>
<feature type="compositionally biased region" description="Basic residues" evidence="1">
    <location>
        <begin position="452"/>
        <end position="477"/>
    </location>
</feature>
<reference evidence="2" key="1">
    <citation type="journal article" date="2020" name="Nature">
        <title>Giant virus diversity and host interactions through global metagenomics.</title>
        <authorList>
            <person name="Schulz F."/>
            <person name="Roux S."/>
            <person name="Paez-Espino D."/>
            <person name="Jungbluth S."/>
            <person name="Walsh D.A."/>
            <person name="Denef V.J."/>
            <person name="McMahon K.D."/>
            <person name="Konstantinidis K.T."/>
            <person name="Eloe-Fadrosh E.A."/>
            <person name="Kyrpides N.C."/>
            <person name="Woyke T."/>
        </authorList>
    </citation>
    <scope>NUCLEOTIDE SEQUENCE</scope>
    <source>
        <strain evidence="2">GVMAG-S-3300013014-113</strain>
    </source>
</reference>
<accession>A0A6C0KR67</accession>
<feature type="region of interest" description="Disordered" evidence="1">
    <location>
        <begin position="432"/>
        <end position="477"/>
    </location>
</feature>
<evidence type="ECO:0000313" key="2">
    <source>
        <dbReference type="EMBL" id="QHU19681.1"/>
    </source>
</evidence>
<protein>
    <submittedName>
        <fullName evidence="2">Uncharacterized protein</fullName>
    </submittedName>
</protein>
<evidence type="ECO:0000256" key="1">
    <source>
        <dbReference type="SAM" id="MobiDB-lite"/>
    </source>
</evidence>